<dbReference type="Proteomes" id="UP000887575">
    <property type="component" value="Unassembled WGS sequence"/>
</dbReference>
<sequence length="115" mass="13082">MFLSFRVITLRNTNDLVIPISGLMGVSGLGEALFCGGTHLIIVPLDLLKCRMQVDRRSHPSLSTVFRSPIMVLYVLGFSPSRCDRLSNVQQRLHRFPFEDSKCSIDRNVVSRREF</sequence>
<protein>
    <submittedName>
        <fullName evidence="2">Uncharacterized protein</fullName>
    </submittedName>
</protein>
<evidence type="ECO:0000313" key="2">
    <source>
        <dbReference type="WBParaSite" id="MBELARI_LOCUS14442"/>
    </source>
</evidence>
<name>A0AAF3EKE2_9BILA</name>
<dbReference type="WBParaSite" id="MBELARI_LOCUS14442">
    <property type="protein sequence ID" value="MBELARI_LOCUS14442"/>
    <property type="gene ID" value="MBELARI_LOCUS14442"/>
</dbReference>
<proteinExistence type="predicted"/>
<evidence type="ECO:0000313" key="1">
    <source>
        <dbReference type="Proteomes" id="UP000887575"/>
    </source>
</evidence>
<dbReference type="AlphaFoldDB" id="A0AAF3EKE2"/>
<accession>A0AAF3EKE2</accession>
<organism evidence="1 2">
    <name type="scientific">Mesorhabditis belari</name>
    <dbReference type="NCBI Taxonomy" id="2138241"/>
    <lineage>
        <taxon>Eukaryota</taxon>
        <taxon>Metazoa</taxon>
        <taxon>Ecdysozoa</taxon>
        <taxon>Nematoda</taxon>
        <taxon>Chromadorea</taxon>
        <taxon>Rhabditida</taxon>
        <taxon>Rhabditina</taxon>
        <taxon>Rhabditomorpha</taxon>
        <taxon>Rhabditoidea</taxon>
        <taxon>Rhabditidae</taxon>
        <taxon>Mesorhabditinae</taxon>
        <taxon>Mesorhabditis</taxon>
    </lineage>
</organism>
<reference evidence="2" key="1">
    <citation type="submission" date="2024-02" db="UniProtKB">
        <authorList>
            <consortium name="WormBaseParasite"/>
        </authorList>
    </citation>
    <scope>IDENTIFICATION</scope>
</reference>
<keyword evidence="1" id="KW-1185">Reference proteome</keyword>